<dbReference type="InterPro" id="IPR016167">
    <property type="entry name" value="FAD-bd_PCMH_sub1"/>
</dbReference>
<comment type="caution">
    <text evidence="14">The sequence shown here is derived from an EMBL/GenBank/DDBJ whole genome shotgun (WGS) entry which is preliminary data.</text>
</comment>
<accession>A0AAN7SRC5</accession>
<protein>
    <recommendedName>
        <fullName evidence="10">D-2-hydroxyglutarate dehydrogenase, mitochondrial</fullName>
        <ecNumber evidence="9">1.1.99.39</ecNumber>
    </recommendedName>
</protein>
<evidence type="ECO:0000256" key="6">
    <source>
        <dbReference type="ARBA" id="ARBA00022827"/>
    </source>
</evidence>
<gene>
    <name evidence="14" type="ORF">RN001_008436</name>
</gene>
<dbReference type="InterPro" id="IPR006094">
    <property type="entry name" value="Oxid_FAD_bind_N"/>
</dbReference>
<keyword evidence="6" id="KW-0274">FAD</keyword>
<dbReference type="FunFam" id="3.30.465.10:FF:000001">
    <property type="entry name" value="D-2-hydroxyglutarate dehydrogenase, mitochondrial"/>
    <property type="match status" value="1"/>
</dbReference>
<dbReference type="FunFam" id="3.30.70.2190:FF:000001">
    <property type="entry name" value="D-2-hydroxyglutarate dehydrogenase mitochondrial"/>
    <property type="match status" value="1"/>
</dbReference>
<dbReference type="Proteomes" id="UP001353858">
    <property type="component" value="Unassembled WGS sequence"/>
</dbReference>
<comment type="cofactor">
    <cofactor evidence="1">
        <name>FAD</name>
        <dbReference type="ChEBI" id="CHEBI:57692"/>
    </cofactor>
</comment>
<dbReference type="SUPFAM" id="SSF55103">
    <property type="entry name" value="FAD-linked oxidases, C-terminal domain"/>
    <property type="match status" value="1"/>
</dbReference>
<comment type="subunit">
    <text evidence="4">Homodimer.</text>
</comment>
<evidence type="ECO:0000256" key="3">
    <source>
        <dbReference type="ARBA" id="ARBA00008000"/>
    </source>
</evidence>
<dbReference type="Gene3D" id="3.30.465.10">
    <property type="match status" value="1"/>
</dbReference>
<comment type="subcellular location">
    <subcellularLocation>
        <location evidence="2">Peroxisome</location>
    </subcellularLocation>
</comment>
<proteinExistence type="inferred from homology"/>
<evidence type="ECO:0000256" key="4">
    <source>
        <dbReference type="ARBA" id="ARBA00011738"/>
    </source>
</evidence>
<dbReference type="FunFam" id="3.30.43.10:FF:000011">
    <property type="entry name" value="D-lactate dehydrogenase (Cytochrome)"/>
    <property type="match status" value="1"/>
</dbReference>
<dbReference type="Gene3D" id="3.30.43.10">
    <property type="entry name" value="Uridine Diphospho-n-acetylenolpyruvylglucosamine Reductase, domain 2"/>
    <property type="match status" value="1"/>
</dbReference>
<evidence type="ECO:0000256" key="7">
    <source>
        <dbReference type="ARBA" id="ARBA00023002"/>
    </source>
</evidence>
<evidence type="ECO:0000256" key="12">
    <source>
        <dbReference type="ARBA" id="ARBA00049267"/>
    </source>
</evidence>
<feature type="domain" description="FAD-binding PCMH-type" evidence="13">
    <location>
        <begin position="81"/>
        <end position="260"/>
    </location>
</feature>
<dbReference type="PROSITE" id="PS51387">
    <property type="entry name" value="FAD_PCMH"/>
    <property type="match status" value="1"/>
</dbReference>
<dbReference type="SUPFAM" id="SSF56176">
    <property type="entry name" value="FAD-binding/transporter-associated domain-like"/>
    <property type="match status" value="1"/>
</dbReference>
<dbReference type="InterPro" id="IPR051264">
    <property type="entry name" value="FAD-oxidored/transferase_4"/>
</dbReference>
<dbReference type="GO" id="GO:0051990">
    <property type="term" value="F:(R)-2-hydroxyglutarate dehydrogenase activity"/>
    <property type="evidence" value="ECO:0007669"/>
    <property type="project" value="UniProtKB-EC"/>
</dbReference>
<evidence type="ECO:0000313" key="14">
    <source>
        <dbReference type="EMBL" id="KAK4880290.1"/>
    </source>
</evidence>
<dbReference type="InterPro" id="IPR016164">
    <property type="entry name" value="FAD-linked_Oxase-like_C"/>
</dbReference>
<keyword evidence="15" id="KW-1185">Reference proteome</keyword>
<dbReference type="GO" id="GO:0071949">
    <property type="term" value="F:FAD binding"/>
    <property type="evidence" value="ECO:0007669"/>
    <property type="project" value="InterPro"/>
</dbReference>
<dbReference type="GO" id="GO:0005739">
    <property type="term" value="C:mitochondrion"/>
    <property type="evidence" value="ECO:0007669"/>
    <property type="project" value="TreeGrafter"/>
</dbReference>
<evidence type="ECO:0000256" key="11">
    <source>
        <dbReference type="ARBA" id="ARBA00045410"/>
    </source>
</evidence>
<name>A0AAN7SRC5_9COLE</name>
<dbReference type="FunFam" id="1.10.45.10:FF:000001">
    <property type="entry name" value="D-lactate dehydrogenase mitochondrial"/>
    <property type="match status" value="1"/>
</dbReference>
<dbReference type="PANTHER" id="PTHR43716:SF1">
    <property type="entry name" value="D-2-HYDROXYGLUTARATE DEHYDROGENASE, MITOCHONDRIAL"/>
    <property type="match status" value="1"/>
</dbReference>
<dbReference type="InterPro" id="IPR036318">
    <property type="entry name" value="FAD-bd_PCMH-like_sf"/>
</dbReference>
<dbReference type="EMBL" id="JARPUR010000003">
    <property type="protein sequence ID" value="KAK4880290.1"/>
    <property type="molecule type" value="Genomic_DNA"/>
</dbReference>
<keyword evidence="5" id="KW-0285">Flavoprotein</keyword>
<evidence type="ECO:0000259" key="13">
    <source>
        <dbReference type="PROSITE" id="PS51387"/>
    </source>
</evidence>
<dbReference type="GO" id="GO:0005777">
    <property type="term" value="C:peroxisome"/>
    <property type="evidence" value="ECO:0007669"/>
    <property type="project" value="UniProtKB-SubCell"/>
</dbReference>
<dbReference type="EC" id="1.1.99.39" evidence="9"/>
<dbReference type="InterPro" id="IPR004113">
    <property type="entry name" value="FAD-bd_oxidored_4_C"/>
</dbReference>
<dbReference type="Pfam" id="PF02913">
    <property type="entry name" value="FAD-oxidase_C"/>
    <property type="match status" value="1"/>
</dbReference>
<keyword evidence="7" id="KW-0560">Oxidoreductase</keyword>
<keyword evidence="8" id="KW-0576">Peroxisome</keyword>
<dbReference type="Gene3D" id="3.30.70.2190">
    <property type="match status" value="1"/>
</dbReference>
<evidence type="ECO:0000313" key="15">
    <source>
        <dbReference type="Proteomes" id="UP001353858"/>
    </source>
</evidence>
<evidence type="ECO:0000256" key="1">
    <source>
        <dbReference type="ARBA" id="ARBA00001974"/>
    </source>
</evidence>
<evidence type="ECO:0000256" key="8">
    <source>
        <dbReference type="ARBA" id="ARBA00023140"/>
    </source>
</evidence>
<evidence type="ECO:0000256" key="10">
    <source>
        <dbReference type="ARBA" id="ARBA00039639"/>
    </source>
</evidence>
<evidence type="ECO:0000256" key="5">
    <source>
        <dbReference type="ARBA" id="ARBA00022630"/>
    </source>
</evidence>
<dbReference type="Gene3D" id="1.10.45.10">
    <property type="entry name" value="Vanillyl-alcohol Oxidase, Chain A, domain 4"/>
    <property type="match status" value="1"/>
</dbReference>
<dbReference type="InterPro" id="IPR016171">
    <property type="entry name" value="Vanillyl_alc_oxidase_C-sub2"/>
</dbReference>
<comment type="function">
    <text evidence="11">Catalyzes the oxidation of D-2-hydroxyglutarate (D-2-HG) to alpha-ketoglutarate. Also catalyzes the oxidation of other D-2-hydroxyacids, such as D-malate (D-MAL) and D-lactate (D-LAC). Exhibits high activities towards D-2-HG and D-MAL but a very weak activity towards D-LAC.</text>
</comment>
<dbReference type="AlphaFoldDB" id="A0AAN7SRC5"/>
<dbReference type="InterPro" id="IPR016166">
    <property type="entry name" value="FAD-bd_PCMH"/>
</dbReference>
<sequence length="504" mass="56274">MLKSAINCVKLHSKICVNLQSIRCLQLTPDYTQNSYKVTRGNYNLLKDRHVDFFQSLLGKERVLMDENDLERYNVDWYKQVRGKGQIVIKPKTTDEVSKILAFCNDNRLAVCPQGGNTCVSGASVPVFDEIILCTDLMNEIIHLDENSGVLVCQAGCILQNLNNYVSEKNLLLPLDLGSKGSCHIGGNVSTNAGGLRLLRYGSLHGNVLGIEAVKADGEVIDCLNTLKKDNTGYHLHHLFIGSEGTLGFVTKVAIQCPTQSKAISLAFLGLNSYEDVIKTFLQAKLELGEILSAVEVLDTPSMELVNEHLKLNSPIGNHNFYLLLETKGSNEEHDQDKLNKFLELVLNKKLVVDGTATTEPTKYNAIWSIRERLPEAFALDGYVYNYDLTLALEDYYKLVSELRDHVGDRSHRVFGFGHLGDGNLHLQVSAIDFSNEFKDYIDSFVYKRVKELNGSISAEHGVGFLKAPYLNLVKHKSSVSLMRSLKNLMDPNGILNPYKVLPY</sequence>
<dbReference type="Gene3D" id="3.30.70.2740">
    <property type="match status" value="1"/>
</dbReference>
<dbReference type="InterPro" id="IPR016169">
    <property type="entry name" value="FAD-bd_PCMH_sub2"/>
</dbReference>
<evidence type="ECO:0000256" key="2">
    <source>
        <dbReference type="ARBA" id="ARBA00004275"/>
    </source>
</evidence>
<comment type="catalytic activity">
    <reaction evidence="12">
        <text>(R)-malate + A = oxaloacetate + AH2</text>
        <dbReference type="Rhea" id="RHEA:67460"/>
        <dbReference type="ChEBI" id="CHEBI:13193"/>
        <dbReference type="ChEBI" id="CHEBI:15588"/>
        <dbReference type="ChEBI" id="CHEBI:16452"/>
        <dbReference type="ChEBI" id="CHEBI:17499"/>
    </reaction>
    <physiologicalReaction direction="left-to-right" evidence="12">
        <dbReference type="Rhea" id="RHEA:67461"/>
    </physiologicalReaction>
</comment>
<dbReference type="Pfam" id="PF01565">
    <property type="entry name" value="FAD_binding_4"/>
    <property type="match status" value="1"/>
</dbReference>
<organism evidence="14 15">
    <name type="scientific">Aquatica leii</name>
    <dbReference type="NCBI Taxonomy" id="1421715"/>
    <lineage>
        <taxon>Eukaryota</taxon>
        <taxon>Metazoa</taxon>
        <taxon>Ecdysozoa</taxon>
        <taxon>Arthropoda</taxon>
        <taxon>Hexapoda</taxon>
        <taxon>Insecta</taxon>
        <taxon>Pterygota</taxon>
        <taxon>Neoptera</taxon>
        <taxon>Endopterygota</taxon>
        <taxon>Coleoptera</taxon>
        <taxon>Polyphaga</taxon>
        <taxon>Elateriformia</taxon>
        <taxon>Elateroidea</taxon>
        <taxon>Lampyridae</taxon>
        <taxon>Luciolinae</taxon>
        <taxon>Aquatica</taxon>
    </lineage>
</organism>
<reference evidence="15" key="1">
    <citation type="submission" date="2023-01" db="EMBL/GenBank/DDBJ databases">
        <title>Key to firefly adult light organ development and bioluminescence: homeobox transcription factors regulate luciferase expression and transportation to peroxisome.</title>
        <authorList>
            <person name="Fu X."/>
        </authorList>
    </citation>
    <scope>NUCLEOTIDE SEQUENCE [LARGE SCALE GENOMIC DNA]</scope>
</reference>
<evidence type="ECO:0000256" key="9">
    <source>
        <dbReference type="ARBA" id="ARBA00039003"/>
    </source>
</evidence>
<dbReference type="PANTHER" id="PTHR43716">
    <property type="entry name" value="D-2-HYDROXYGLUTARATE DEHYDROGENASE, MITOCHONDRIAL"/>
    <property type="match status" value="1"/>
</dbReference>
<comment type="similarity">
    <text evidence="3">Belongs to the FAD-binding oxidoreductase/transferase type 4 family.</text>
</comment>